<evidence type="ECO:0000313" key="2">
    <source>
        <dbReference type="EMBL" id="CAH9416291.1"/>
    </source>
</evidence>
<feature type="region of interest" description="Disordered" evidence="1">
    <location>
        <begin position="1"/>
        <end position="66"/>
    </location>
</feature>
<feature type="compositionally biased region" description="Low complexity" evidence="1">
    <location>
        <begin position="53"/>
        <end position="66"/>
    </location>
</feature>
<reference evidence="2" key="1">
    <citation type="submission" date="2022-03" db="EMBL/GenBank/DDBJ databases">
        <authorList>
            <person name="Leyn A S."/>
        </authorList>
    </citation>
    <scope>NUCLEOTIDE SEQUENCE</scope>
    <source>
        <strain evidence="2">Streptomyces globisporus 4-3</strain>
    </source>
</reference>
<evidence type="ECO:0000313" key="3">
    <source>
        <dbReference type="Proteomes" id="UP001154015"/>
    </source>
</evidence>
<accession>A0ABM9GXH1</accession>
<protein>
    <submittedName>
        <fullName evidence="2">Uncharacterized protein</fullName>
    </submittedName>
</protein>
<evidence type="ECO:0000256" key="1">
    <source>
        <dbReference type="SAM" id="MobiDB-lite"/>
    </source>
</evidence>
<proteinExistence type="predicted"/>
<dbReference type="Proteomes" id="UP001154015">
    <property type="component" value="Unassembled WGS sequence"/>
</dbReference>
<name>A0ABM9GXH1_STRGL</name>
<sequence>MPGARCPGTSRPGARPPEVSAAPPGCPERGPGRLPVSAASRSRGLPVPGPSGTGRSRSSFRARCPY</sequence>
<gene>
    <name evidence="2" type="ORF">SGL43_03315</name>
</gene>
<organism evidence="2 3">
    <name type="scientific">Streptomyces globisporus</name>
    <dbReference type="NCBI Taxonomy" id="1908"/>
    <lineage>
        <taxon>Bacteria</taxon>
        <taxon>Bacillati</taxon>
        <taxon>Actinomycetota</taxon>
        <taxon>Actinomycetes</taxon>
        <taxon>Kitasatosporales</taxon>
        <taxon>Streptomycetaceae</taxon>
        <taxon>Streptomyces</taxon>
    </lineage>
</organism>
<keyword evidence="3" id="KW-1185">Reference proteome</keyword>
<dbReference type="EMBL" id="CAKXYP010000008">
    <property type="protein sequence ID" value="CAH9416291.1"/>
    <property type="molecule type" value="Genomic_DNA"/>
</dbReference>
<comment type="caution">
    <text evidence="2">The sequence shown here is derived from an EMBL/GenBank/DDBJ whole genome shotgun (WGS) entry which is preliminary data.</text>
</comment>